<feature type="domain" description="HTH cro/C1-type" evidence="3">
    <location>
        <begin position="23"/>
        <end position="77"/>
    </location>
</feature>
<dbReference type="EMBL" id="JBBPCN010000001">
    <property type="protein sequence ID" value="MEK8070682.1"/>
    <property type="molecule type" value="Genomic_DNA"/>
</dbReference>
<proteinExistence type="predicted"/>
<gene>
    <name evidence="4" type="ORF">AABD04_07470</name>
</gene>
<dbReference type="SMART" id="SM00530">
    <property type="entry name" value="HTH_XRE"/>
    <property type="match status" value="1"/>
</dbReference>
<dbReference type="InterPro" id="IPR010982">
    <property type="entry name" value="Lambda_DNA-bd_dom_sf"/>
</dbReference>
<evidence type="ECO:0000259" key="3">
    <source>
        <dbReference type="PROSITE" id="PS50943"/>
    </source>
</evidence>
<evidence type="ECO:0000313" key="4">
    <source>
        <dbReference type="EMBL" id="MEK8070682.1"/>
    </source>
</evidence>
<dbReference type="InterPro" id="IPR013096">
    <property type="entry name" value="Cupin_2"/>
</dbReference>
<organism evidence="4 5">
    <name type="scientific">Rhodococcus navarretei</name>
    <dbReference type="NCBI Taxonomy" id="3128981"/>
    <lineage>
        <taxon>Bacteria</taxon>
        <taxon>Bacillati</taxon>
        <taxon>Actinomycetota</taxon>
        <taxon>Actinomycetes</taxon>
        <taxon>Mycobacteriales</taxon>
        <taxon>Nocardiaceae</taxon>
        <taxon>Rhodococcus</taxon>
    </lineage>
</organism>
<protein>
    <submittedName>
        <fullName evidence="4">XRE family transcriptional regulator</fullName>
    </submittedName>
</protein>
<keyword evidence="5" id="KW-1185">Reference proteome</keyword>
<dbReference type="SUPFAM" id="SSF51182">
    <property type="entry name" value="RmlC-like cupins"/>
    <property type="match status" value="1"/>
</dbReference>
<dbReference type="PROSITE" id="PS50943">
    <property type="entry name" value="HTH_CROC1"/>
    <property type="match status" value="1"/>
</dbReference>
<evidence type="ECO:0000256" key="2">
    <source>
        <dbReference type="SAM" id="MobiDB-lite"/>
    </source>
</evidence>
<sequence>MAEESVESTETAVQMNAQMGLRLRGAREKANMSLREMARRVHLSPSFISQVELGRTAPSVGTLYAMVTELGLSLDSLMAEDVAPHDLESPRPTPSARPTLADRAEVAHANGSARPSSVQPLPEVGALPGLQRADERPELYLGGVRWERLTPDDDPEVEFLRVTYPAGTESCPADNLMNHGGKEYIHILSGRLEIQVAFARQVLGPGDSLHFDSSIPHRLSNPHDETCVAIWFVVGRQK</sequence>
<dbReference type="PANTHER" id="PTHR46797:SF1">
    <property type="entry name" value="METHYLPHOSPHONATE SYNTHASE"/>
    <property type="match status" value="1"/>
</dbReference>
<dbReference type="RefSeq" id="WP_341440706.1">
    <property type="nucleotide sequence ID" value="NZ_JBBPCN010000001.1"/>
</dbReference>
<dbReference type="SUPFAM" id="SSF47413">
    <property type="entry name" value="lambda repressor-like DNA-binding domains"/>
    <property type="match status" value="1"/>
</dbReference>
<dbReference type="CDD" id="cd00093">
    <property type="entry name" value="HTH_XRE"/>
    <property type="match status" value="1"/>
</dbReference>
<dbReference type="InterPro" id="IPR011051">
    <property type="entry name" value="RmlC_Cupin_sf"/>
</dbReference>
<dbReference type="Pfam" id="PF01381">
    <property type="entry name" value="HTH_3"/>
    <property type="match status" value="1"/>
</dbReference>
<name>A0ABU9CTF7_9NOCA</name>
<evidence type="ECO:0000256" key="1">
    <source>
        <dbReference type="ARBA" id="ARBA00023125"/>
    </source>
</evidence>
<dbReference type="Pfam" id="PF07883">
    <property type="entry name" value="Cupin_2"/>
    <property type="match status" value="1"/>
</dbReference>
<dbReference type="PANTHER" id="PTHR46797">
    <property type="entry name" value="HTH-TYPE TRANSCRIPTIONAL REGULATOR"/>
    <property type="match status" value="1"/>
</dbReference>
<keyword evidence="1" id="KW-0238">DNA-binding</keyword>
<dbReference type="CDD" id="cd02209">
    <property type="entry name" value="cupin_XRE_C"/>
    <property type="match status" value="1"/>
</dbReference>
<reference evidence="4 5" key="1">
    <citation type="submission" date="2024-03" db="EMBL/GenBank/DDBJ databases">
        <title>Rhodococcus navarretei sp. nov. and Pseudarthrobacter quantumdoti sp. nov., two new species with the ability to biosynthesize Quantum Dots isolated from soil samples at Union Glacier, Antarctica.</title>
        <authorList>
            <person name="Vargas M."/>
        </authorList>
    </citation>
    <scope>NUCLEOTIDE SEQUENCE [LARGE SCALE GENOMIC DNA]</scope>
    <source>
        <strain evidence="4 5">EXRC-4A-4</strain>
    </source>
</reference>
<dbReference type="Gene3D" id="2.60.120.10">
    <property type="entry name" value="Jelly Rolls"/>
    <property type="match status" value="1"/>
</dbReference>
<dbReference type="InterPro" id="IPR014710">
    <property type="entry name" value="RmlC-like_jellyroll"/>
</dbReference>
<comment type="caution">
    <text evidence="4">The sequence shown here is derived from an EMBL/GenBank/DDBJ whole genome shotgun (WGS) entry which is preliminary data.</text>
</comment>
<dbReference type="InterPro" id="IPR050807">
    <property type="entry name" value="TransReg_Diox_bact_type"/>
</dbReference>
<feature type="region of interest" description="Disordered" evidence="2">
    <location>
        <begin position="84"/>
        <end position="123"/>
    </location>
</feature>
<dbReference type="Proteomes" id="UP001456513">
    <property type="component" value="Unassembled WGS sequence"/>
</dbReference>
<evidence type="ECO:0000313" key="5">
    <source>
        <dbReference type="Proteomes" id="UP001456513"/>
    </source>
</evidence>
<dbReference type="Gene3D" id="1.10.260.40">
    <property type="entry name" value="lambda repressor-like DNA-binding domains"/>
    <property type="match status" value="1"/>
</dbReference>
<dbReference type="InterPro" id="IPR001387">
    <property type="entry name" value="Cro/C1-type_HTH"/>
</dbReference>
<accession>A0ABU9CTF7</accession>